<reference evidence="1 2" key="1">
    <citation type="submission" date="2020-08" db="EMBL/GenBank/DDBJ databases">
        <title>Genomic Encyclopedia of Type Strains, Phase III (KMG-III): the genomes of soil and plant-associated and newly described type strains.</title>
        <authorList>
            <person name="Whitman W."/>
        </authorList>
    </citation>
    <scope>NUCLEOTIDE SEQUENCE [LARGE SCALE GENOMIC DNA]</scope>
    <source>
        <strain evidence="1 2">CECT 8654</strain>
    </source>
</reference>
<evidence type="ECO:0000313" key="1">
    <source>
        <dbReference type="EMBL" id="MBB3048932.1"/>
    </source>
</evidence>
<gene>
    <name evidence="1" type="ORF">FHR99_003206</name>
</gene>
<comment type="caution">
    <text evidence="1">The sequence shown here is derived from an EMBL/GenBank/DDBJ whole genome shotgun (WGS) entry which is preliminary data.</text>
</comment>
<organism evidence="1 2">
    <name type="scientific">Litorivivens lipolytica</name>
    <dbReference type="NCBI Taxonomy" id="1524264"/>
    <lineage>
        <taxon>Bacteria</taxon>
        <taxon>Pseudomonadati</taxon>
        <taxon>Pseudomonadota</taxon>
        <taxon>Gammaproteobacteria</taxon>
        <taxon>Litorivivens</taxon>
    </lineage>
</organism>
<keyword evidence="2" id="KW-1185">Reference proteome</keyword>
<accession>A0A7W4Z761</accession>
<dbReference type="RefSeq" id="WP_183411723.1">
    <property type="nucleotide sequence ID" value="NZ_JACHWY010000004.1"/>
</dbReference>
<protein>
    <submittedName>
        <fullName evidence="1">Uncharacterized protein</fullName>
    </submittedName>
</protein>
<proteinExistence type="predicted"/>
<evidence type="ECO:0000313" key="2">
    <source>
        <dbReference type="Proteomes" id="UP000537130"/>
    </source>
</evidence>
<dbReference type="EMBL" id="JACHWY010000004">
    <property type="protein sequence ID" value="MBB3048932.1"/>
    <property type="molecule type" value="Genomic_DNA"/>
</dbReference>
<dbReference type="Proteomes" id="UP000537130">
    <property type="component" value="Unassembled WGS sequence"/>
</dbReference>
<sequence length="347" mass="38025">MADARLYSSLFTTLYDEPAPIGTIGRGTHYSILRAVQLPGIGALRSSRSDGSTTQNTNAHPVQDIAILWDEDHDARVIKALENIYIAGLAAPILFIGERKGHLSVLVDEAFIESATDAVFDEYKDTISAIADQLDDPWSADVGGFDPRATIQSTSYRYSVIDDSSGKAMTYLSNINNLWALGPKRFLDGAPLHSKTGSAEINSDPEPTRKTSDPIVIKIAEPALLTEDDWPKDGALIARNINYRGGLNCINPNAEFNVSLIPENIFSGPTLRYTPGQVITAEKIAEYLPDAEALEWSEIDDGEFGFTTRSRSRASYGGLTIDIWAGDKHDRTHKEVREAFLSFMRGA</sequence>
<dbReference type="AlphaFoldDB" id="A0A7W4Z761"/>
<name>A0A7W4Z761_9GAMM</name>